<reference evidence="1 2" key="1">
    <citation type="submission" date="2016-10" db="EMBL/GenBank/DDBJ databases">
        <authorList>
            <person name="de Groot N.N."/>
        </authorList>
    </citation>
    <scope>NUCLEOTIDE SEQUENCE [LARGE SCALE GENOMIC DNA]</scope>
    <source>
        <strain evidence="1 2">JCM 18415</strain>
    </source>
</reference>
<accession>A0A1I5ZTK0</accession>
<dbReference type="STRING" id="1002526.SAMN05216578_101318"/>
<protein>
    <submittedName>
        <fullName evidence="1">Uncharacterized protein</fullName>
    </submittedName>
</protein>
<dbReference type="AlphaFoldDB" id="A0A1I5ZTK0"/>
<dbReference type="EMBL" id="FOYD01000001">
    <property type="protein sequence ID" value="SFQ59794.1"/>
    <property type="molecule type" value="Genomic_DNA"/>
</dbReference>
<dbReference type="Proteomes" id="UP000242815">
    <property type="component" value="Unassembled WGS sequence"/>
</dbReference>
<proteinExistence type="predicted"/>
<evidence type="ECO:0000313" key="1">
    <source>
        <dbReference type="EMBL" id="SFQ59794.1"/>
    </source>
</evidence>
<gene>
    <name evidence="1" type="ORF">SAMN05216578_101318</name>
</gene>
<organism evidence="1 2">
    <name type="scientific">Halopseudomonas formosensis</name>
    <dbReference type="NCBI Taxonomy" id="1002526"/>
    <lineage>
        <taxon>Bacteria</taxon>
        <taxon>Pseudomonadati</taxon>
        <taxon>Pseudomonadota</taxon>
        <taxon>Gammaproteobacteria</taxon>
        <taxon>Pseudomonadales</taxon>
        <taxon>Pseudomonadaceae</taxon>
        <taxon>Halopseudomonas</taxon>
    </lineage>
</organism>
<evidence type="ECO:0000313" key="2">
    <source>
        <dbReference type="Proteomes" id="UP000242815"/>
    </source>
</evidence>
<sequence length="95" mass="10260">MATHPLPQLPFASRSILASTDYAEAEALINSNLNEQRSVRPSRARAQADIQITLQALSEIKLFGAHWGDAVTVRSSPLACWHGICACSQAIGATW</sequence>
<name>A0A1I5ZTK0_9GAMM</name>
<dbReference type="RefSeq" id="WP_143084130.1">
    <property type="nucleotide sequence ID" value="NZ_FOYD01000001.1"/>
</dbReference>